<dbReference type="EMBL" id="LNIX01000014">
    <property type="protein sequence ID" value="OXA47034.1"/>
    <property type="molecule type" value="Genomic_DNA"/>
</dbReference>
<evidence type="ECO:0000256" key="1">
    <source>
        <dbReference type="SAM" id="MobiDB-lite"/>
    </source>
</evidence>
<comment type="caution">
    <text evidence="2">The sequence shown here is derived from an EMBL/GenBank/DDBJ whole genome shotgun (WGS) entry which is preliminary data.</text>
</comment>
<dbReference type="SUPFAM" id="SSF51092">
    <property type="entry name" value="Vitelline membrane outer protein-I (VMO-I)"/>
    <property type="match status" value="2"/>
</dbReference>
<reference evidence="2 3" key="1">
    <citation type="submission" date="2015-12" db="EMBL/GenBank/DDBJ databases">
        <title>The genome of Folsomia candida.</title>
        <authorList>
            <person name="Faddeeva A."/>
            <person name="Derks M.F."/>
            <person name="Anvar Y."/>
            <person name="Smit S."/>
            <person name="Van Straalen N."/>
            <person name="Roelofs D."/>
        </authorList>
    </citation>
    <scope>NUCLEOTIDE SEQUENCE [LARGE SCALE GENOMIC DNA]</scope>
    <source>
        <strain evidence="2 3">VU population</strain>
        <tissue evidence="2">Whole body</tissue>
    </source>
</reference>
<feature type="compositionally biased region" description="Basic and acidic residues" evidence="1">
    <location>
        <begin position="55"/>
        <end position="84"/>
    </location>
</feature>
<evidence type="ECO:0000313" key="2">
    <source>
        <dbReference type="EMBL" id="OXA47034.1"/>
    </source>
</evidence>
<dbReference type="PANTHER" id="PTHR18841:SF0">
    <property type="entry name" value="VITELLINE MEMBRANE OUTER LAYER 1 HOMOLOG A-RELATED"/>
    <property type="match status" value="1"/>
</dbReference>
<accession>A0A226DQB0</accession>
<dbReference type="Gene3D" id="2.100.10.20">
    <property type="entry name" value="Vitelline membrane outer layer protein I (VOMI)"/>
    <property type="match status" value="1"/>
</dbReference>
<proteinExistence type="predicted"/>
<dbReference type="GO" id="GO:0005615">
    <property type="term" value="C:extracellular space"/>
    <property type="evidence" value="ECO:0007669"/>
    <property type="project" value="TreeGrafter"/>
</dbReference>
<feature type="region of interest" description="Disordered" evidence="1">
    <location>
        <begin position="55"/>
        <end position="88"/>
    </location>
</feature>
<dbReference type="Proteomes" id="UP000198287">
    <property type="component" value="Unassembled WGS sequence"/>
</dbReference>
<sequence>MATPQNASPAKKKRRIENAEIITKSSYLQQLQDKEIKNRQDSEIKAEGKLKLLEKRAESKKLKDNSKSEKYSKSTKEKKPEKAKPVQPERIVNTPIVTTFGEWQEWDSCPEGTFATAMDIQTRELDTARGVKDKTGIISAVFQCSYPFTPNIAEHFIYTKVKGVTNRVFNGTTKESQLKDGLEIIHSLPLRASCDGIIVSVEVMNYEKQLALDNTGASNLRIYCSDMTEDDTAYVEGYGIYDGEWSSPVSCGARRGICGMQTLSQDLFTSMDESAVNAFRFKCCEISNPANSCQPSEEWELVQECQNPGNSTPAFTCAYVRKTGVSSLATGNHENHSARSFYNSVGFDLGSADYLMLNSLKNNFADTFSISKLSTALDWSATGLEIWVPEKSEEVTYYSVPTGKSVKIYQLVGTCSYFSVRTPIVKQVTS</sequence>
<dbReference type="InterPro" id="IPR036706">
    <property type="entry name" value="VOMI_sf"/>
</dbReference>
<dbReference type="Pfam" id="PF03762">
    <property type="entry name" value="VOMI"/>
    <property type="match status" value="1"/>
</dbReference>
<dbReference type="PANTHER" id="PTHR18841">
    <property type="entry name" value="VITELLINE MEMBRANE OUTER LAYER PROTEIN I-RELATED"/>
    <property type="match status" value="1"/>
</dbReference>
<organism evidence="2 3">
    <name type="scientific">Folsomia candida</name>
    <name type="common">Springtail</name>
    <dbReference type="NCBI Taxonomy" id="158441"/>
    <lineage>
        <taxon>Eukaryota</taxon>
        <taxon>Metazoa</taxon>
        <taxon>Ecdysozoa</taxon>
        <taxon>Arthropoda</taxon>
        <taxon>Hexapoda</taxon>
        <taxon>Collembola</taxon>
        <taxon>Entomobryomorpha</taxon>
        <taxon>Isotomoidea</taxon>
        <taxon>Isotomidae</taxon>
        <taxon>Proisotominae</taxon>
        <taxon>Folsomia</taxon>
    </lineage>
</organism>
<protein>
    <submittedName>
        <fullName evidence="2">Vitelline membrane outer layer protein 1</fullName>
    </submittedName>
</protein>
<gene>
    <name evidence="2" type="ORF">Fcan01_18072</name>
</gene>
<dbReference type="InterPro" id="IPR005515">
    <property type="entry name" value="VOMI"/>
</dbReference>
<dbReference type="OrthoDB" id="6329319at2759"/>
<dbReference type="AlphaFoldDB" id="A0A226DQB0"/>
<dbReference type="STRING" id="158441.A0A226DQB0"/>
<evidence type="ECO:0000313" key="3">
    <source>
        <dbReference type="Proteomes" id="UP000198287"/>
    </source>
</evidence>
<keyword evidence="3" id="KW-1185">Reference proteome</keyword>
<name>A0A226DQB0_FOLCA</name>